<gene>
    <name evidence="4" type="ORF">B8W66_21020</name>
</gene>
<dbReference type="GO" id="GO:0003993">
    <property type="term" value="F:acid phosphatase activity"/>
    <property type="evidence" value="ECO:0007669"/>
    <property type="project" value="InterPro"/>
</dbReference>
<dbReference type="Pfam" id="PF00149">
    <property type="entry name" value="Metallophos"/>
    <property type="match status" value="1"/>
</dbReference>
<dbReference type="SUPFAM" id="SSF49363">
    <property type="entry name" value="Purple acid phosphatase, N-terminal domain"/>
    <property type="match status" value="1"/>
</dbReference>
<accession>A0A1X2LPR3</accession>
<keyword evidence="1" id="KW-0732">Signal</keyword>
<sequence length="525" mass="56655">MQPVDEHSLPAGVSRRRLLTTGAASAVLGIGMGAGGAALLSSRRRGPTVWNRPDRSGAAPVGGLHLQFGKNASTEVVVSWHTTQAVGNPRVMLGAPASGFGRTVVAETRTYRDANSNTEVRVNHAHLTNLLPDTDYVYAAVHDGTDPELGTIRTAPSGRKPLLFTSFGDQSTPALGRPADGTYVSDNIGSPFAGDITTAIERIAPLFNLINGDLCYANLARDRIRTWSDWFDNNTRSARYRPWMPAAGNHENELGNGPIGYGAYQTYFAVPDSGSSPQLRGLWYSFTAGSVRVISLHNDDVCYQDAGNSYVRGYSGGEQKRWLQAELADARHDPAVDWVVICMHQTAISTADENNGADLGIRQEWLPLFDQYEVDLVVCGHEHHYERSHPLRGALGTDTRTPAPVDTRADLIDATQGTVHLVIGGGGTSRPTNGFLFPTPRCQVITGVGAFDPAIRRKPSIHVLEDAPWSAFRDRDNPYGFVAFDVDPGRPGGNTSIKATYYAVTGPYGAVSVVDRFTLTKPRGG</sequence>
<dbReference type="Proteomes" id="UP000193247">
    <property type="component" value="Unassembled WGS sequence"/>
</dbReference>
<dbReference type="PANTHER" id="PTHR22953:SF153">
    <property type="entry name" value="PURPLE ACID PHOSPHATASE"/>
    <property type="match status" value="1"/>
</dbReference>
<dbReference type="AlphaFoldDB" id="A0A1X2LPR3"/>
<evidence type="ECO:0000259" key="2">
    <source>
        <dbReference type="Pfam" id="PF00149"/>
    </source>
</evidence>
<dbReference type="InterPro" id="IPR029052">
    <property type="entry name" value="Metallo-depent_PP-like"/>
</dbReference>
<dbReference type="SUPFAM" id="SSF56300">
    <property type="entry name" value="Metallo-dependent phosphatases"/>
    <property type="match status" value="1"/>
</dbReference>
<dbReference type="Pfam" id="PF16656">
    <property type="entry name" value="Pur_ac_phosph_N"/>
    <property type="match status" value="1"/>
</dbReference>
<dbReference type="Gene3D" id="2.60.40.380">
    <property type="entry name" value="Purple acid phosphatase-like, N-terminal"/>
    <property type="match status" value="1"/>
</dbReference>
<dbReference type="OrthoDB" id="9804511at2"/>
<feature type="domain" description="Calcineurin-like phosphoesterase" evidence="2">
    <location>
        <begin position="195"/>
        <end position="385"/>
    </location>
</feature>
<keyword evidence="5" id="KW-1185">Reference proteome</keyword>
<evidence type="ECO:0000259" key="3">
    <source>
        <dbReference type="Pfam" id="PF16656"/>
    </source>
</evidence>
<reference evidence="4 5" key="1">
    <citation type="submission" date="2017-04" db="EMBL/GenBank/DDBJ databases">
        <title>The new phylogeny of genus Mycobacterium.</title>
        <authorList>
            <person name="Tortoli E."/>
            <person name="Trovato A."/>
            <person name="Cirillo D.M."/>
        </authorList>
    </citation>
    <scope>NUCLEOTIDE SEQUENCE [LARGE SCALE GENOMIC DNA]</scope>
    <source>
        <strain evidence="4 5">TBL 1200985</strain>
    </source>
</reference>
<name>A0A1X2LPR3_9MYCO</name>
<evidence type="ECO:0008006" key="6">
    <source>
        <dbReference type="Google" id="ProtNLM"/>
    </source>
</evidence>
<dbReference type="STRING" id="1430326.B8W66_21020"/>
<protein>
    <recommendedName>
        <fullName evidence="6">Metallophosphoesterase</fullName>
    </recommendedName>
</protein>
<comment type="caution">
    <text evidence="4">The sequence shown here is derived from an EMBL/GenBank/DDBJ whole genome shotgun (WGS) entry which is preliminary data.</text>
</comment>
<dbReference type="EMBL" id="NCXP01000041">
    <property type="protein sequence ID" value="OSC37881.1"/>
    <property type="molecule type" value="Genomic_DNA"/>
</dbReference>
<dbReference type="RefSeq" id="WP_085327206.1">
    <property type="nucleotide sequence ID" value="NZ_NCXP01000041.1"/>
</dbReference>
<organism evidence="4 5">
    <name type="scientific">Mycobacterium decipiens</name>
    <dbReference type="NCBI Taxonomy" id="1430326"/>
    <lineage>
        <taxon>Bacteria</taxon>
        <taxon>Bacillati</taxon>
        <taxon>Actinomycetota</taxon>
        <taxon>Actinomycetes</taxon>
        <taxon>Mycobacteriales</taxon>
        <taxon>Mycobacteriaceae</taxon>
        <taxon>Mycobacterium</taxon>
    </lineage>
</organism>
<dbReference type="GO" id="GO:0046872">
    <property type="term" value="F:metal ion binding"/>
    <property type="evidence" value="ECO:0007669"/>
    <property type="project" value="InterPro"/>
</dbReference>
<dbReference type="InterPro" id="IPR015914">
    <property type="entry name" value="PAPs_N"/>
</dbReference>
<evidence type="ECO:0000313" key="4">
    <source>
        <dbReference type="EMBL" id="OSC37881.1"/>
    </source>
</evidence>
<dbReference type="Gene3D" id="3.60.21.10">
    <property type="match status" value="1"/>
</dbReference>
<dbReference type="PANTHER" id="PTHR22953">
    <property type="entry name" value="ACID PHOSPHATASE RELATED"/>
    <property type="match status" value="1"/>
</dbReference>
<dbReference type="InterPro" id="IPR004843">
    <property type="entry name" value="Calcineurin-like_PHP"/>
</dbReference>
<evidence type="ECO:0000313" key="5">
    <source>
        <dbReference type="Proteomes" id="UP000193247"/>
    </source>
</evidence>
<feature type="domain" description="Purple acid phosphatase N-terminal" evidence="3">
    <location>
        <begin position="64"/>
        <end position="144"/>
    </location>
</feature>
<dbReference type="InterPro" id="IPR039331">
    <property type="entry name" value="PAPs-like"/>
</dbReference>
<evidence type="ECO:0000256" key="1">
    <source>
        <dbReference type="ARBA" id="ARBA00022729"/>
    </source>
</evidence>
<proteinExistence type="predicted"/>
<dbReference type="InterPro" id="IPR008963">
    <property type="entry name" value="Purple_acid_Pase-like_N"/>
</dbReference>